<sequence>MRLSILAFTSTVCAFSRNPAHVNKRHLLERARPATHLDTRSPPPAYGGKNTSTIIPQNANTTKFAVDGSAIPDVSFDIGESYAGLLPISDKANASELYFWFVPSPNELAGDEILIWLNGGPGCSSLEGFLQENGPFLWQYGTYLPVKNNWAWSNLTNVVWVEQPAGTGFSSVGADGAPKDEIETAAQFLGFFKNFVDTFALHGRKVYIAGESYAGYYVPYIADAMHNASDTTYYNVDSIMIYDPSVSYDVITNDIPSVPFIDYWSGLFSFNETFVDHLHEKWQSCGYADFYEQALTFPPEGPLPTPPNVHGNDTSCSLWNEIYEAAILVNPCWDVYQVATTCPLLWDVLGFPGSIGYLPEGASIYFNRTEVQRAINAPLQEWEECSNGVLDNDDSPPSGLSVLPRVIEKNNRTVIGHGMLDFILLANGTLMTIQNMTWNGAQGFSEYPGDDFFVPYHEELNLGTLGGAGNFGKYRTERGLTYVEIDLSGHMVPQYAPTAAYRQLEFLLGRIESLGERSDFTTQKGDFGNTIGAGKGNATMRW</sequence>
<dbReference type="InterPro" id="IPR018202">
    <property type="entry name" value="Ser_caboxypep_ser_AS"/>
</dbReference>
<keyword evidence="4" id="KW-0732">Signal</keyword>
<name>A0AB34KRG7_9PEZI</name>
<dbReference type="PROSITE" id="PS00131">
    <property type="entry name" value="CARBOXYPEPT_SER_SER"/>
    <property type="match status" value="1"/>
</dbReference>
<keyword evidence="2 7" id="KW-0121">Carboxypeptidase</keyword>
<proteinExistence type="inferred from homology"/>
<dbReference type="PRINTS" id="PR00724">
    <property type="entry name" value="CRBOXYPTASEC"/>
</dbReference>
<keyword evidence="3 7" id="KW-0645">Protease</keyword>
<dbReference type="SUPFAM" id="SSF53474">
    <property type="entry name" value="alpha/beta-Hydrolases"/>
    <property type="match status" value="1"/>
</dbReference>
<evidence type="ECO:0000256" key="4">
    <source>
        <dbReference type="ARBA" id="ARBA00022729"/>
    </source>
</evidence>
<evidence type="ECO:0000256" key="1">
    <source>
        <dbReference type="ARBA" id="ARBA00009431"/>
    </source>
</evidence>
<protein>
    <recommendedName>
        <fullName evidence="7">Carboxypeptidase</fullName>
        <ecNumber evidence="7">3.4.16.-</ecNumber>
    </recommendedName>
</protein>
<dbReference type="GO" id="GO:0004185">
    <property type="term" value="F:serine-type carboxypeptidase activity"/>
    <property type="evidence" value="ECO:0007669"/>
    <property type="project" value="UniProtKB-UniRule"/>
</dbReference>
<keyword evidence="6" id="KW-0325">Glycoprotein</keyword>
<comment type="caution">
    <text evidence="8">The sequence shown here is derived from an EMBL/GenBank/DDBJ whole genome shotgun (WGS) entry which is preliminary data.</text>
</comment>
<evidence type="ECO:0000256" key="2">
    <source>
        <dbReference type="ARBA" id="ARBA00022645"/>
    </source>
</evidence>
<dbReference type="PANTHER" id="PTHR11802">
    <property type="entry name" value="SERINE PROTEASE FAMILY S10 SERINE CARBOXYPEPTIDASE"/>
    <property type="match status" value="1"/>
</dbReference>
<reference evidence="8 9" key="1">
    <citation type="journal article" date="2020" name="Microbiol. Resour. Announc.">
        <title>Draft Genome Sequence of a Cladosporium Species Isolated from the Mesophotic Ascidian Didemnum maculosum.</title>
        <authorList>
            <person name="Gioti A."/>
            <person name="Siaperas R."/>
            <person name="Nikolaivits E."/>
            <person name="Le Goff G."/>
            <person name="Ouazzani J."/>
            <person name="Kotoulas G."/>
            <person name="Topakas E."/>
        </authorList>
    </citation>
    <scope>NUCLEOTIDE SEQUENCE [LARGE SCALE GENOMIC DNA]</scope>
    <source>
        <strain evidence="8 9">TM138-S3</strain>
    </source>
</reference>
<evidence type="ECO:0000256" key="7">
    <source>
        <dbReference type="RuleBase" id="RU361156"/>
    </source>
</evidence>
<dbReference type="EC" id="3.4.16.-" evidence="7"/>
<dbReference type="InterPro" id="IPR001563">
    <property type="entry name" value="Peptidase_S10"/>
</dbReference>
<organism evidence="8 9">
    <name type="scientific">Cladosporium halotolerans</name>
    <dbReference type="NCBI Taxonomy" id="1052096"/>
    <lineage>
        <taxon>Eukaryota</taxon>
        <taxon>Fungi</taxon>
        <taxon>Dikarya</taxon>
        <taxon>Ascomycota</taxon>
        <taxon>Pezizomycotina</taxon>
        <taxon>Dothideomycetes</taxon>
        <taxon>Dothideomycetidae</taxon>
        <taxon>Cladosporiales</taxon>
        <taxon>Cladosporiaceae</taxon>
        <taxon>Cladosporium</taxon>
    </lineage>
</organism>
<dbReference type="PROSITE" id="PS00560">
    <property type="entry name" value="CARBOXYPEPT_SER_HIS"/>
    <property type="match status" value="1"/>
</dbReference>
<comment type="similarity">
    <text evidence="1 7">Belongs to the peptidase S10 family.</text>
</comment>
<dbReference type="PANTHER" id="PTHR11802:SF479">
    <property type="entry name" value="CARBOXYPEPTIDASE"/>
    <property type="match status" value="1"/>
</dbReference>
<dbReference type="EMBL" id="JAAQHG020000017">
    <property type="protein sequence ID" value="KAL1585873.1"/>
    <property type="molecule type" value="Genomic_DNA"/>
</dbReference>
<dbReference type="GeneID" id="96006581"/>
<dbReference type="Proteomes" id="UP000803884">
    <property type="component" value="Unassembled WGS sequence"/>
</dbReference>
<dbReference type="InterPro" id="IPR033124">
    <property type="entry name" value="Ser_caboxypep_his_AS"/>
</dbReference>
<gene>
    <name evidence="8" type="ORF">WHR41_05138</name>
</gene>
<dbReference type="InterPro" id="IPR029058">
    <property type="entry name" value="AB_hydrolase_fold"/>
</dbReference>
<dbReference type="FunFam" id="3.40.50.1820:FF:000118">
    <property type="entry name" value="Carboxypeptidase"/>
    <property type="match status" value="1"/>
</dbReference>
<evidence type="ECO:0000313" key="9">
    <source>
        <dbReference type="Proteomes" id="UP000803884"/>
    </source>
</evidence>
<accession>A0AB34KRG7</accession>
<dbReference type="Gene3D" id="3.40.50.1820">
    <property type="entry name" value="alpha/beta hydrolase"/>
    <property type="match status" value="1"/>
</dbReference>
<dbReference type="RefSeq" id="XP_069228979.1">
    <property type="nucleotide sequence ID" value="XM_069373743.1"/>
</dbReference>
<keyword evidence="5 7" id="KW-0378">Hydrolase</keyword>
<evidence type="ECO:0000313" key="8">
    <source>
        <dbReference type="EMBL" id="KAL1585873.1"/>
    </source>
</evidence>
<evidence type="ECO:0000256" key="5">
    <source>
        <dbReference type="ARBA" id="ARBA00022801"/>
    </source>
</evidence>
<dbReference type="GO" id="GO:0006508">
    <property type="term" value="P:proteolysis"/>
    <property type="evidence" value="ECO:0007669"/>
    <property type="project" value="UniProtKB-KW"/>
</dbReference>
<keyword evidence="9" id="KW-1185">Reference proteome</keyword>
<evidence type="ECO:0000256" key="3">
    <source>
        <dbReference type="ARBA" id="ARBA00022670"/>
    </source>
</evidence>
<dbReference type="Pfam" id="PF00450">
    <property type="entry name" value="Peptidase_S10"/>
    <property type="match status" value="1"/>
</dbReference>
<evidence type="ECO:0000256" key="6">
    <source>
        <dbReference type="ARBA" id="ARBA00023180"/>
    </source>
</evidence>
<dbReference type="AlphaFoldDB" id="A0AB34KRG7"/>